<comment type="similarity">
    <text evidence="1">Belongs to the PheA/TfdB FAD monooxygenase family.</text>
</comment>
<evidence type="ECO:0000259" key="5">
    <source>
        <dbReference type="Pfam" id="PF01494"/>
    </source>
</evidence>
<reference evidence="7 8" key="1">
    <citation type="journal article" date="2012" name="BMC Genomics">
        <title>Tools to kill: Genome of one of the most destructive plant pathogenic fungi Macrophomina phaseolina.</title>
        <authorList>
            <person name="Islam M.S."/>
            <person name="Haque M.S."/>
            <person name="Islam M.M."/>
            <person name="Emdad E.M."/>
            <person name="Halim A."/>
            <person name="Hossen Q.M.M."/>
            <person name="Hossain M.Z."/>
            <person name="Ahmed B."/>
            <person name="Rahim S."/>
            <person name="Rahman M.S."/>
            <person name="Alam M.M."/>
            <person name="Hou S."/>
            <person name="Wan X."/>
            <person name="Saito J.A."/>
            <person name="Alam M."/>
        </authorList>
    </citation>
    <scope>NUCLEOTIDE SEQUENCE [LARGE SCALE GENOMIC DNA]</scope>
    <source>
        <strain evidence="7 8">MS6</strain>
    </source>
</reference>
<keyword evidence="7" id="KW-0503">Monooxygenase</keyword>
<dbReference type="eggNOG" id="KOG3855">
    <property type="taxonomic scope" value="Eukaryota"/>
</dbReference>
<dbReference type="GO" id="GO:0071949">
    <property type="term" value="F:FAD binding"/>
    <property type="evidence" value="ECO:0007669"/>
    <property type="project" value="InterPro"/>
</dbReference>
<dbReference type="PANTHER" id="PTHR43004:SF20">
    <property type="entry name" value="2-MONOOXYGENASE, PUTATIVE (AFU_ORTHOLOGUE AFUA_1G13660)-RELATED"/>
    <property type="match status" value="1"/>
</dbReference>
<keyword evidence="2" id="KW-0285">Flavoprotein</keyword>
<dbReference type="Gene3D" id="3.40.30.20">
    <property type="match status" value="1"/>
</dbReference>
<organism evidence="7 8">
    <name type="scientific">Macrophomina phaseolina (strain MS6)</name>
    <name type="common">Charcoal rot fungus</name>
    <dbReference type="NCBI Taxonomy" id="1126212"/>
    <lineage>
        <taxon>Eukaryota</taxon>
        <taxon>Fungi</taxon>
        <taxon>Dikarya</taxon>
        <taxon>Ascomycota</taxon>
        <taxon>Pezizomycotina</taxon>
        <taxon>Dothideomycetes</taxon>
        <taxon>Dothideomycetes incertae sedis</taxon>
        <taxon>Botryosphaeriales</taxon>
        <taxon>Botryosphaeriaceae</taxon>
        <taxon>Macrophomina</taxon>
    </lineage>
</organism>
<proteinExistence type="inferred from homology"/>
<dbReference type="STRING" id="1126212.K2R3F1"/>
<evidence type="ECO:0000313" key="8">
    <source>
        <dbReference type="Proteomes" id="UP000007129"/>
    </source>
</evidence>
<dbReference type="EMBL" id="AHHD01000260">
    <property type="protein sequence ID" value="EKG16851.1"/>
    <property type="molecule type" value="Genomic_DNA"/>
</dbReference>
<accession>K2R3F1</accession>
<feature type="domain" description="Phenol hydroxylase-like C-terminal dimerisation" evidence="6">
    <location>
        <begin position="179"/>
        <end position="361"/>
    </location>
</feature>
<dbReference type="Proteomes" id="UP000007129">
    <property type="component" value="Unassembled WGS sequence"/>
</dbReference>
<dbReference type="InterPro" id="IPR036188">
    <property type="entry name" value="FAD/NAD-bd_sf"/>
</dbReference>
<dbReference type="CDD" id="cd02979">
    <property type="entry name" value="PHOX_C"/>
    <property type="match status" value="1"/>
</dbReference>
<dbReference type="PANTHER" id="PTHR43004">
    <property type="entry name" value="TRK SYSTEM POTASSIUM UPTAKE PROTEIN"/>
    <property type="match status" value="1"/>
</dbReference>
<feature type="domain" description="FAD-binding" evidence="5">
    <location>
        <begin position="2"/>
        <end position="95"/>
    </location>
</feature>
<dbReference type="PRINTS" id="PR00420">
    <property type="entry name" value="RNGMNOXGNASE"/>
</dbReference>
<dbReference type="InterPro" id="IPR050641">
    <property type="entry name" value="RIFMO-like"/>
</dbReference>
<dbReference type="Pfam" id="PF01494">
    <property type="entry name" value="FAD_binding_3"/>
    <property type="match status" value="2"/>
</dbReference>
<dbReference type="Gene3D" id="3.50.50.60">
    <property type="entry name" value="FAD/NAD(P)-binding domain"/>
    <property type="match status" value="1"/>
</dbReference>
<dbReference type="Pfam" id="PF07976">
    <property type="entry name" value="Phe_hydrox_dim"/>
    <property type="match status" value="1"/>
</dbReference>
<dbReference type="HOGENOM" id="CLU_009665_9_0_1"/>
<feature type="domain" description="FAD-binding" evidence="5">
    <location>
        <begin position="112"/>
        <end position="149"/>
    </location>
</feature>
<dbReference type="SUPFAM" id="SSF51905">
    <property type="entry name" value="FAD/NAD(P)-binding domain"/>
    <property type="match status" value="1"/>
</dbReference>
<keyword evidence="3" id="KW-0274">FAD</keyword>
<dbReference type="InterPro" id="IPR002938">
    <property type="entry name" value="FAD-bd"/>
</dbReference>
<dbReference type="InterPro" id="IPR038220">
    <property type="entry name" value="PHOX_C_sf"/>
</dbReference>
<dbReference type="GO" id="GO:0016709">
    <property type="term" value="F:oxidoreductase activity, acting on paired donors, with incorporation or reduction of molecular oxygen, NAD(P)H as one donor, and incorporation of one atom of oxygen"/>
    <property type="evidence" value="ECO:0007669"/>
    <property type="project" value="UniProtKB-ARBA"/>
</dbReference>
<protein>
    <submittedName>
        <fullName evidence="7">Monooxygenase FAD-binding protein</fullName>
    </submittedName>
</protein>
<dbReference type="InParanoid" id="K2R3F1"/>
<dbReference type="InterPro" id="IPR036249">
    <property type="entry name" value="Thioredoxin-like_sf"/>
</dbReference>
<evidence type="ECO:0000256" key="2">
    <source>
        <dbReference type="ARBA" id="ARBA00022630"/>
    </source>
</evidence>
<evidence type="ECO:0000256" key="1">
    <source>
        <dbReference type="ARBA" id="ARBA00007801"/>
    </source>
</evidence>
<name>K2R3F1_MACPH</name>
<dbReference type="OrthoDB" id="1716816at2759"/>
<evidence type="ECO:0000256" key="4">
    <source>
        <dbReference type="ARBA" id="ARBA00023002"/>
    </source>
</evidence>
<comment type="caution">
    <text evidence="7">The sequence shown here is derived from an EMBL/GenBank/DDBJ whole genome shotgun (WGS) entry which is preliminary data.</text>
</comment>
<dbReference type="InterPro" id="IPR012941">
    <property type="entry name" value="Phe_hydrox_C_dim_dom"/>
</dbReference>
<dbReference type="Gene3D" id="3.30.9.10">
    <property type="entry name" value="D-Amino Acid Oxidase, subunit A, domain 2"/>
    <property type="match status" value="1"/>
</dbReference>
<keyword evidence="4" id="KW-0560">Oxidoreductase</keyword>
<evidence type="ECO:0000313" key="7">
    <source>
        <dbReference type="EMBL" id="EKG16851.1"/>
    </source>
</evidence>
<gene>
    <name evidence="7" type="ORF">MPH_05954</name>
</gene>
<sequence length="363" mass="40604">MMIIPRENGMVRVSVKVDDIDRSQVSPETIIALAQKGLAPYKIDFSHCDWFAVWRSNRRLATCFSKYERVFLAGDAVHTHSPKAGIGLNFSLQDSKPPYTIHWMALLMLMPAYNLGWKIAHVIKGVAKPSLLKTYEMERREVAQQLLSFDEDLSSNFTNGEAIKKAFTEALPFTSCTSIEYGPSMIVAKPGANIVSKQNFAQHITVGRRFPSQQVVEQDSGRPLQFQECFPSDGKYRLVVFAGDIARPEQLRRVEALGRSLALPQSSWIQDSGGIFDILMLHSSRREDVRLCKLPSTLSTHSKSNVFADNVPYVGELGTAYQAYGVDRLEGCIVVVRPDGHVMYTGGLEDLEDLNKMLSDILL</sequence>
<dbReference type="VEuPathDB" id="FungiDB:MPH_05954"/>
<dbReference type="SUPFAM" id="SSF54373">
    <property type="entry name" value="FAD-linked reductases, C-terminal domain"/>
    <property type="match status" value="1"/>
</dbReference>
<dbReference type="SUPFAM" id="SSF52833">
    <property type="entry name" value="Thioredoxin-like"/>
    <property type="match status" value="1"/>
</dbReference>
<evidence type="ECO:0000259" key="6">
    <source>
        <dbReference type="Pfam" id="PF07976"/>
    </source>
</evidence>
<evidence type="ECO:0000256" key="3">
    <source>
        <dbReference type="ARBA" id="ARBA00022827"/>
    </source>
</evidence>
<dbReference type="AlphaFoldDB" id="K2R3F1"/>